<keyword evidence="3" id="KW-1185">Reference proteome</keyword>
<dbReference type="EMBL" id="JBHSGB010000005">
    <property type="protein sequence ID" value="MFC4654427.1"/>
    <property type="molecule type" value="Genomic_DNA"/>
</dbReference>
<keyword evidence="1" id="KW-0732">Signal</keyword>
<name>A0ABV9JJ06_9GAMM</name>
<sequence length="547" mass="59122">MRLSPVVLAVLSACAVSANAAVYQVQELPEITTVRSQFGNALNDNGDIVGSANYVYNQPFDLDALDLESTVVTAAFTTEEIENIKIGNINAALNSKLLSFFMNPTSYEVQRVGDVQAFDFDTGEQVKIRDQGEVPTSREYLYDINNLGNAIGMATPVYQKQDFTPAATDDDPSPETVTLWVPQNPYQQAYLLNGGSRQALPIPYAENGGGFSVAQKISGNNYIAGSGSVGMSDTVVEQIETNCTGDSAPIAICQANYAGSYTERALVWQLNSSGQIGAPVEYGFLGPEINEEGISLTYLSRALSVNNNGVAVGYSSYTDKSRDIYNQVHATVFHEGEVSPVVDPLEWISSSAVDINNENIVVGTAYKNINGTTRSKMFVFDYNTNTVKYPTGFFVSSGTMPTAVNDHGMVVGAGEVFLSDSATRRQVAFLYDIAADTFTDLNTLLPCNSTYNVVDARDINENNEIVATVVKSVEGRDSLGEVVRDSAGNPVMESVARTVLLKPVANGTVDDCSSGSDDGETYERKSGSSSWLMVLLVPLAWMRRRYF</sequence>
<evidence type="ECO:0000313" key="2">
    <source>
        <dbReference type="EMBL" id="MFC4654427.1"/>
    </source>
</evidence>
<feature type="chain" id="PRO_5046399178" evidence="1">
    <location>
        <begin position="21"/>
        <end position="547"/>
    </location>
</feature>
<evidence type="ECO:0000313" key="3">
    <source>
        <dbReference type="Proteomes" id="UP001595962"/>
    </source>
</evidence>
<feature type="signal peptide" evidence="1">
    <location>
        <begin position="1"/>
        <end position="20"/>
    </location>
</feature>
<dbReference type="Pfam" id="PF11949">
    <property type="entry name" value="DUF3466"/>
    <property type="match status" value="1"/>
</dbReference>
<dbReference type="InterPro" id="IPR020008">
    <property type="entry name" value="GlyGly_CTERM"/>
</dbReference>
<dbReference type="RefSeq" id="WP_377332321.1">
    <property type="nucleotide sequence ID" value="NZ_JBHSGB010000005.1"/>
</dbReference>
<dbReference type="InterPro" id="IPR011043">
    <property type="entry name" value="Gal_Oxase/kelch_b-propeller"/>
</dbReference>
<protein>
    <submittedName>
        <fullName evidence="2">DUF3466 family protein</fullName>
    </submittedName>
</protein>
<comment type="caution">
    <text evidence="2">The sequence shown here is derived from an EMBL/GenBank/DDBJ whole genome shotgun (WGS) entry which is preliminary data.</text>
</comment>
<dbReference type="NCBIfam" id="TIGR03501">
    <property type="entry name" value="GlyGly_CTERM"/>
    <property type="match status" value="1"/>
</dbReference>
<dbReference type="Proteomes" id="UP001595962">
    <property type="component" value="Unassembled WGS sequence"/>
</dbReference>
<organism evidence="2 3">
    <name type="scientific">Rheinheimera marina</name>
    <dbReference type="NCBI Taxonomy" id="1774958"/>
    <lineage>
        <taxon>Bacteria</taxon>
        <taxon>Pseudomonadati</taxon>
        <taxon>Pseudomonadota</taxon>
        <taxon>Gammaproteobacteria</taxon>
        <taxon>Chromatiales</taxon>
        <taxon>Chromatiaceae</taxon>
        <taxon>Rheinheimera</taxon>
    </lineage>
</organism>
<dbReference type="InterPro" id="IPR022562">
    <property type="entry name" value="DUF3466"/>
</dbReference>
<evidence type="ECO:0000256" key="1">
    <source>
        <dbReference type="SAM" id="SignalP"/>
    </source>
</evidence>
<dbReference type="SUPFAM" id="SSF50965">
    <property type="entry name" value="Galactose oxidase, central domain"/>
    <property type="match status" value="1"/>
</dbReference>
<gene>
    <name evidence="2" type="ORF">ACFO3I_05215</name>
</gene>
<reference evidence="3" key="1">
    <citation type="journal article" date="2019" name="Int. J. Syst. Evol. Microbiol.">
        <title>The Global Catalogue of Microorganisms (GCM) 10K type strain sequencing project: providing services to taxonomists for standard genome sequencing and annotation.</title>
        <authorList>
            <consortium name="The Broad Institute Genomics Platform"/>
            <consortium name="The Broad Institute Genome Sequencing Center for Infectious Disease"/>
            <person name="Wu L."/>
            <person name="Ma J."/>
        </authorList>
    </citation>
    <scope>NUCLEOTIDE SEQUENCE [LARGE SCALE GENOMIC DNA]</scope>
    <source>
        <strain evidence="3">DT28</strain>
    </source>
</reference>
<accession>A0ABV9JJ06</accession>
<proteinExistence type="predicted"/>